<accession>E6K093</accession>
<dbReference type="PANTHER" id="PTHR30580">
    <property type="entry name" value="PRIMOSOMAL PROTEIN N"/>
    <property type="match status" value="1"/>
</dbReference>
<protein>
    <submittedName>
        <fullName evidence="6">Putative primosomal protein N</fullName>
    </submittedName>
</protein>
<dbReference type="eggNOG" id="COG1198">
    <property type="taxonomic scope" value="Bacteria"/>
</dbReference>
<feature type="region of interest" description="Disordered" evidence="4">
    <location>
        <begin position="547"/>
        <end position="568"/>
    </location>
</feature>
<evidence type="ECO:0000256" key="4">
    <source>
        <dbReference type="SAM" id="MobiDB-lite"/>
    </source>
</evidence>
<gene>
    <name evidence="6" type="ORF">HMPREF0620_0289</name>
</gene>
<evidence type="ECO:0000256" key="2">
    <source>
        <dbReference type="ARBA" id="ARBA00022840"/>
    </source>
</evidence>
<comment type="caution">
    <text evidence="6">The sequence shown here is derived from an EMBL/GenBank/DDBJ whole genome shotgun (WGS) entry which is preliminary data.</text>
</comment>
<feature type="compositionally biased region" description="Low complexity" evidence="4">
    <location>
        <begin position="156"/>
        <end position="166"/>
    </location>
</feature>
<proteinExistence type="predicted"/>
<dbReference type="GO" id="GO:0006310">
    <property type="term" value="P:DNA recombination"/>
    <property type="evidence" value="ECO:0007669"/>
    <property type="project" value="TreeGrafter"/>
</dbReference>
<dbReference type="GO" id="GO:0006302">
    <property type="term" value="P:double-strand break repair"/>
    <property type="evidence" value="ECO:0007669"/>
    <property type="project" value="TreeGrafter"/>
</dbReference>
<evidence type="ECO:0000256" key="1">
    <source>
        <dbReference type="ARBA" id="ARBA00022741"/>
    </source>
</evidence>
<evidence type="ECO:0000313" key="6">
    <source>
        <dbReference type="EMBL" id="EFT83284.1"/>
    </source>
</evidence>
<keyword evidence="7" id="KW-1185">Reference proteome</keyword>
<name>E6K093_PARDN</name>
<feature type="compositionally biased region" description="Basic and acidic residues" evidence="4">
    <location>
        <begin position="548"/>
        <end position="561"/>
    </location>
</feature>
<dbReference type="GO" id="GO:0005524">
    <property type="term" value="F:ATP binding"/>
    <property type="evidence" value="ECO:0007669"/>
    <property type="project" value="UniProtKB-KW"/>
</dbReference>
<dbReference type="Gene3D" id="3.40.1440.60">
    <property type="entry name" value="PriA, 3(prime) DNA-binding domain"/>
    <property type="match status" value="1"/>
</dbReference>
<sequence length="752" mass="82144">MVILGEQLALDGLAPRKRKSPARVKEPAERLPVAHVVIDVQAIQLGQTFDYLVEERQSARALPGAQVRVRFAGRLVNGIIWGRSEKSETPASSLRYLERVLGDQIALPEQMRSDIEKIAEFYGGTRANIIRLALPPRVARVDKEPRPGRRDRRGRNGSADSSAAAAFNQENDRVESSYEAIDQVNRLWEATTPGQVVWDALPGVTTWADDLVWLIGKSLTAGRPIVAELPDSAHIRLVDQRLKKAGLRPYSVRSGRGVWQGDYCVLAGMKTPEERYRSYMAIARGEVTCVIGARTSMYAPVTGPAVFVCVDDIAYQNADGFMPYPNARDVMLLRARNHKGIAVMLSHARSPQSQAEVEGLPSAIDCGPVVAVHGLDSVVKKLTPWVRVLNRAALEDLTDPTVGSRVPHTAVRILNNALESGPVLISIPYDGQSMTLICSSCHRQARCPRCSGPLKQPADSGQAARCLWCGQAATAWVCPHCKGERMRVIRVGALGTAQELLGLFPHTRIVTSTPHQPRGVVPMIEDRPQVVIATPGAEPEIVSTPVTRMERQEGQERREGQEGQGQSPHYRAMAIVDTWTSLYSSSMDARLDTLTAWMRSAALCLPHAQGGQVLLLGECDPAIAQSLMTWNPAFLAAQELGERQETAMPPAVTAAHVWGRREVVEEVLDGLGLDPLQPGDQPPVLGPIPLPPPATIIDRQLEGSNDRVRAVVRVPVGRTLRLAQQLHAAAAKHARSRVKGELRFQINPKSLS</sequence>
<feature type="domain" description="Primosomal protein N' 3' DNA-binding" evidence="5">
    <location>
        <begin position="36"/>
        <end position="135"/>
    </location>
</feature>
<keyword evidence="3" id="KW-0238">DNA-binding</keyword>
<evidence type="ECO:0000313" key="7">
    <source>
        <dbReference type="Proteomes" id="UP000004946"/>
    </source>
</evidence>
<dbReference type="HOGENOM" id="CLU_015485_1_0_11"/>
<dbReference type="AlphaFoldDB" id="E6K093"/>
<dbReference type="InterPro" id="IPR041222">
    <property type="entry name" value="PriA_3primeBD"/>
</dbReference>
<dbReference type="KEGG" id="pdo:PSDT_1296"/>
<keyword evidence="2" id="KW-0067">ATP-binding</keyword>
<dbReference type="EMBL" id="AEON01000001">
    <property type="protein sequence ID" value="EFT83284.1"/>
    <property type="molecule type" value="Genomic_DNA"/>
</dbReference>
<dbReference type="InterPro" id="IPR042115">
    <property type="entry name" value="PriA_3primeBD_sf"/>
</dbReference>
<dbReference type="PATRIC" id="fig|864564.6.peg.1423"/>
<evidence type="ECO:0000259" key="5">
    <source>
        <dbReference type="Pfam" id="PF17764"/>
    </source>
</evidence>
<dbReference type="RefSeq" id="WP_006288713.1">
    <property type="nucleotide sequence ID" value="NZ_AP012333.1"/>
</dbReference>
<keyword evidence="1" id="KW-0547">Nucleotide-binding</keyword>
<feature type="region of interest" description="Disordered" evidence="4">
    <location>
        <begin position="141"/>
        <end position="170"/>
    </location>
</feature>
<dbReference type="Proteomes" id="UP000004946">
    <property type="component" value="Chromosome"/>
</dbReference>
<evidence type="ECO:0000256" key="3">
    <source>
        <dbReference type="ARBA" id="ARBA00023125"/>
    </source>
</evidence>
<dbReference type="GO" id="GO:0006270">
    <property type="term" value="P:DNA replication initiation"/>
    <property type="evidence" value="ECO:0007669"/>
    <property type="project" value="TreeGrafter"/>
</dbReference>
<dbReference type="Gene3D" id="3.40.50.300">
    <property type="entry name" value="P-loop containing nucleotide triphosphate hydrolases"/>
    <property type="match status" value="1"/>
</dbReference>
<dbReference type="Pfam" id="PF17764">
    <property type="entry name" value="PriA_3primeBD"/>
    <property type="match status" value="1"/>
</dbReference>
<dbReference type="InterPro" id="IPR027417">
    <property type="entry name" value="P-loop_NTPase"/>
</dbReference>
<organism evidence="6 7">
    <name type="scientific">Parascardovia denticolens DSM 10105 = JCM 12538</name>
    <dbReference type="NCBI Taxonomy" id="864564"/>
    <lineage>
        <taxon>Bacteria</taxon>
        <taxon>Bacillati</taxon>
        <taxon>Actinomycetota</taxon>
        <taxon>Actinomycetes</taxon>
        <taxon>Bifidobacteriales</taxon>
        <taxon>Bifidobacteriaceae</taxon>
        <taxon>Parascardovia</taxon>
    </lineage>
</organism>
<dbReference type="GO" id="GO:0003677">
    <property type="term" value="F:DNA binding"/>
    <property type="evidence" value="ECO:0007669"/>
    <property type="project" value="UniProtKB-KW"/>
</dbReference>
<dbReference type="PANTHER" id="PTHR30580:SF0">
    <property type="entry name" value="PRIMOSOMAL PROTEIN N"/>
    <property type="match status" value="1"/>
</dbReference>
<dbReference type="GO" id="GO:0043138">
    <property type="term" value="F:3'-5' DNA helicase activity"/>
    <property type="evidence" value="ECO:0007669"/>
    <property type="project" value="TreeGrafter"/>
</dbReference>
<reference evidence="6 7" key="1">
    <citation type="submission" date="2010-12" db="EMBL/GenBank/DDBJ databases">
        <authorList>
            <person name="Muzny D."/>
            <person name="Qin X."/>
            <person name="Buhay C."/>
            <person name="Dugan-Rocha S."/>
            <person name="Ding Y."/>
            <person name="Chen G."/>
            <person name="Hawes A."/>
            <person name="Holder M."/>
            <person name="Jhangiani S."/>
            <person name="Johnson A."/>
            <person name="Khan Z."/>
            <person name="Li Z."/>
            <person name="Liu W."/>
            <person name="Liu X."/>
            <person name="Perez L."/>
            <person name="Shen H."/>
            <person name="Wang Q."/>
            <person name="Watt J."/>
            <person name="Xi L."/>
            <person name="Xin Y."/>
            <person name="Zhou J."/>
            <person name="Deng J."/>
            <person name="Jiang H."/>
            <person name="Liu Y."/>
            <person name="Qu J."/>
            <person name="Song X.-Z."/>
            <person name="Zhang L."/>
            <person name="Villasana D."/>
            <person name="Johnson A."/>
            <person name="Liu J."/>
            <person name="Liyanage D."/>
            <person name="Lorensuhewa L."/>
            <person name="Robinson T."/>
            <person name="Song A."/>
            <person name="Song B.-B."/>
            <person name="Dinh H."/>
            <person name="Thornton R."/>
            <person name="Coyle M."/>
            <person name="Francisco L."/>
            <person name="Jackson L."/>
            <person name="Javaid M."/>
            <person name="Korchina V."/>
            <person name="Kovar C."/>
            <person name="Mata R."/>
            <person name="Mathew T."/>
            <person name="Ngo R."/>
            <person name="Nguyen L."/>
            <person name="Nguyen N."/>
            <person name="Okwuonu G."/>
            <person name="Ongeri F."/>
            <person name="Pham C."/>
            <person name="Simmons D."/>
            <person name="Wilczek-Boney K."/>
            <person name="Hale W."/>
            <person name="Jakkamsetti A."/>
            <person name="Pham P."/>
            <person name="Ruth R."/>
            <person name="San Lucas F."/>
            <person name="Warren J."/>
            <person name="Zhang J."/>
            <person name="Zhao Z."/>
            <person name="Zhou C."/>
            <person name="Zhu D."/>
            <person name="Lee S."/>
            <person name="Bess C."/>
            <person name="Blankenburg K."/>
            <person name="Forbes L."/>
            <person name="Fu Q."/>
            <person name="Gubbala S."/>
            <person name="Hirani K."/>
            <person name="Jayaseelan J.C."/>
            <person name="Lara F."/>
            <person name="Munidasa M."/>
            <person name="Palculict T."/>
            <person name="Patil S."/>
            <person name="Pu L.-L."/>
            <person name="Saada N."/>
            <person name="Tang L."/>
            <person name="Weissenberger G."/>
            <person name="Zhu Y."/>
            <person name="Hemphill L."/>
            <person name="Shang Y."/>
            <person name="Youmans B."/>
            <person name="Ayvaz T."/>
            <person name="Ross M."/>
            <person name="Santibanez J."/>
            <person name="Aqrawi P."/>
            <person name="Gross S."/>
            <person name="Joshi V."/>
            <person name="Fowler G."/>
            <person name="Nazareth L."/>
            <person name="Reid J."/>
            <person name="Worley K."/>
            <person name="Petrosino J."/>
            <person name="Highlander S."/>
            <person name="Gibbs R."/>
        </authorList>
    </citation>
    <scope>NUCLEOTIDE SEQUENCE [LARGE SCALE GENOMIC DNA]</scope>
    <source>
        <strain evidence="6 7">DSM 10105</strain>
    </source>
</reference>